<dbReference type="GO" id="GO:0005829">
    <property type="term" value="C:cytosol"/>
    <property type="evidence" value="ECO:0007669"/>
    <property type="project" value="TreeGrafter"/>
</dbReference>
<evidence type="ECO:0000256" key="3">
    <source>
        <dbReference type="ARBA" id="ARBA00023012"/>
    </source>
</evidence>
<feature type="domain" description="Response regulatory" evidence="10">
    <location>
        <begin position="2"/>
        <end position="116"/>
    </location>
</feature>
<dbReference type="PROSITE" id="PS51755">
    <property type="entry name" value="OMPR_PHOB"/>
    <property type="match status" value="1"/>
</dbReference>
<evidence type="ECO:0000313" key="13">
    <source>
        <dbReference type="Proteomes" id="UP000046155"/>
    </source>
</evidence>
<dbReference type="InterPro" id="IPR039420">
    <property type="entry name" value="WalR-like"/>
</dbReference>
<dbReference type="PANTHER" id="PTHR48111">
    <property type="entry name" value="REGULATOR OF RPOS"/>
    <property type="match status" value="1"/>
</dbReference>
<name>A0A0B7MJH3_9FIRM</name>
<keyword evidence="5 9" id="KW-0238">DNA-binding</keyword>
<feature type="domain" description="OmpR/PhoB-type" evidence="11">
    <location>
        <begin position="125"/>
        <end position="224"/>
    </location>
</feature>
<evidence type="ECO:0000259" key="11">
    <source>
        <dbReference type="PROSITE" id="PS51755"/>
    </source>
</evidence>
<proteinExistence type="predicted"/>
<organism evidence="12 13">
    <name type="scientific">Syntrophaceticus schinkii</name>
    <dbReference type="NCBI Taxonomy" id="499207"/>
    <lineage>
        <taxon>Bacteria</taxon>
        <taxon>Bacillati</taxon>
        <taxon>Bacillota</taxon>
        <taxon>Clostridia</taxon>
        <taxon>Thermoanaerobacterales</taxon>
        <taxon>Thermoanaerobacterales Family III. Incertae Sedis</taxon>
        <taxon>Syntrophaceticus</taxon>
    </lineage>
</organism>
<dbReference type="InterPro" id="IPR036388">
    <property type="entry name" value="WH-like_DNA-bd_sf"/>
</dbReference>
<keyword evidence="2 8" id="KW-0597">Phosphoprotein</keyword>
<keyword evidence="6" id="KW-0804">Transcription</keyword>
<dbReference type="InterPro" id="IPR001789">
    <property type="entry name" value="Sig_transdc_resp-reg_receiver"/>
</dbReference>
<evidence type="ECO:0000256" key="9">
    <source>
        <dbReference type="PROSITE-ProRule" id="PRU01091"/>
    </source>
</evidence>
<evidence type="ECO:0000256" key="1">
    <source>
        <dbReference type="ARBA" id="ARBA00018672"/>
    </source>
</evidence>
<evidence type="ECO:0000259" key="10">
    <source>
        <dbReference type="PROSITE" id="PS50110"/>
    </source>
</evidence>
<keyword evidence="13" id="KW-1185">Reference proteome</keyword>
<dbReference type="Gene3D" id="3.40.50.2300">
    <property type="match status" value="1"/>
</dbReference>
<evidence type="ECO:0000256" key="4">
    <source>
        <dbReference type="ARBA" id="ARBA00023015"/>
    </source>
</evidence>
<evidence type="ECO:0000256" key="8">
    <source>
        <dbReference type="PROSITE-ProRule" id="PRU00169"/>
    </source>
</evidence>
<dbReference type="PROSITE" id="PS50110">
    <property type="entry name" value="RESPONSE_REGULATORY"/>
    <property type="match status" value="1"/>
</dbReference>
<dbReference type="GO" id="GO:0032993">
    <property type="term" value="C:protein-DNA complex"/>
    <property type="evidence" value="ECO:0007669"/>
    <property type="project" value="TreeGrafter"/>
</dbReference>
<dbReference type="GO" id="GO:0000976">
    <property type="term" value="F:transcription cis-regulatory region binding"/>
    <property type="evidence" value="ECO:0007669"/>
    <property type="project" value="TreeGrafter"/>
</dbReference>
<evidence type="ECO:0000256" key="5">
    <source>
        <dbReference type="ARBA" id="ARBA00023125"/>
    </source>
</evidence>
<dbReference type="FunFam" id="1.10.10.10:FF:000018">
    <property type="entry name" value="DNA-binding response regulator ResD"/>
    <property type="match status" value="1"/>
</dbReference>
<protein>
    <recommendedName>
        <fullName evidence="1">Stage 0 sporulation protein A homolog</fullName>
    </recommendedName>
</protein>
<comment type="function">
    <text evidence="7">May play the central regulatory role in sporulation. It may be an element of the effector pathway responsible for the activation of sporulation genes in response to nutritional stress. Spo0A may act in concert with spo0H (a sigma factor) to control the expression of some genes that are critical to the sporulation process.</text>
</comment>
<dbReference type="Pfam" id="PF00486">
    <property type="entry name" value="Trans_reg_C"/>
    <property type="match status" value="1"/>
</dbReference>
<dbReference type="Pfam" id="PF00072">
    <property type="entry name" value="Response_reg"/>
    <property type="match status" value="1"/>
</dbReference>
<feature type="modified residue" description="4-aspartylphosphate" evidence="8">
    <location>
        <position position="51"/>
    </location>
</feature>
<dbReference type="PANTHER" id="PTHR48111:SF40">
    <property type="entry name" value="PHOSPHATE REGULON TRANSCRIPTIONAL REGULATORY PROTEIN PHOB"/>
    <property type="match status" value="1"/>
</dbReference>
<keyword evidence="4" id="KW-0805">Transcription regulation</keyword>
<accession>A0A0B7MJH3</accession>
<dbReference type="Proteomes" id="UP000046155">
    <property type="component" value="Unassembled WGS sequence"/>
</dbReference>
<evidence type="ECO:0000313" key="12">
    <source>
        <dbReference type="EMBL" id="CEO87772.1"/>
    </source>
</evidence>
<dbReference type="Gene3D" id="1.10.10.10">
    <property type="entry name" value="Winged helix-like DNA-binding domain superfamily/Winged helix DNA-binding domain"/>
    <property type="match status" value="1"/>
</dbReference>
<dbReference type="InterPro" id="IPR011006">
    <property type="entry name" value="CheY-like_superfamily"/>
</dbReference>
<evidence type="ECO:0000256" key="7">
    <source>
        <dbReference type="ARBA" id="ARBA00024867"/>
    </source>
</evidence>
<dbReference type="InterPro" id="IPR001867">
    <property type="entry name" value="OmpR/PhoB-type_DNA-bd"/>
</dbReference>
<dbReference type="GO" id="GO:0006355">
    <property type="term" value="P:regulation of DNA-templated transcription"/>
    <property type="evidence" value="ECO:0007669"/>
    <property type="project" value="InterPro"/>
</dbReference>
<dbReference type="GO" id="GO:0000156">
    <property type="term" value="F:phosphorelay response regulator activity"/>
    <property type="evidence" value="ECO:0007669"/>
    <property type="project" value="TreeGrafter"/>
</dbReference>
<feature type="DNA-binding region" description="OmpR/PhoB-type" evidence="9">
    <location>
        <begin position="125"/>
        <end position="224"/>
    </location>
</feature>
<dbReference type="AlphaFoldDB" id="A0A0B7MJH3"/>
<dbReference type="InterPro" id="IPR016032">
    <property type="entry name" value="Sig_transdc_resp-reg_C-effctor"/>
</dbReference>
<dbReference type="CDD" id="cd00383">
    <property type="entry name" value="trans_reg_C"/>
    <property type="match status" value="1"/>
</dbReference>
<evidence type="ECO:0000256" key="2">
    <source>
        <dbReference type="ARBA" id="ARBA00022553"/>
    </source>
</evidence>
<keyword evidence="3" id="KW-0902">Two-component regulatory system</keyword>
<dbReference type="SUPFAM" id="SSF46894">
    <property type="entry name" value="C-terminal effector domain of the bipartite response regulators"/>
    <property type="match status" value="1"/>
</dbReference>
<dbReference type="SMART" id="SM00862">
    <property type="entry name" value="Trans_reg_C"/>
    <property type="match status" value="1"/>
</dbReference>
<dbReference type="RefSeq" id="WP_044664075.1">
    <property type="nucleotide sequence ID" value="NZ_CDRZ01000028.1"/>
</dbReference>
<dbReference type="SUPFAM" id="SSF52172">
    <property type="entry name" value="CheY-like"/>
    <property type="match status" value="1"/>
</dbReference>
<dbReference type="Gene3D" id="6.10.250.690">
    <property type="match status" value="1"/>
</dbReference>
<dbReference type="SMART" id="SM00448">
    <property type="entry name" value="REC"/>
    <property type="match status" value="1"/>
</dbReference>
<reference evidence="13" key="1">
    <citation type="submission" date="2015-01" db="EMBL/GenBank/DDBJ databases">
        <authorList>
            <person name="Manzoor Shahid"/>
            <person name="Zubair Saima"/>
        </authorList>
    </citation>
    <scope>NUCLEOTIDE SEQUENCE [LARGE SCALE GENOMIC DNA]</scope>
    <source>
        <strain evidence="13">Sp3</strain>
    </source>
</reference>
<evidence type="ECO:0000256" key="6">
    <source>
        <dbReference type="ARBA" id="ARBA00023163"/>
    </source>
</evidence>
<dbReference type="EMBL" id="CDRZ01000028">
    <property type="protein sequence ID" value="CEO87772.1"/>
    <property type="molecule type" value="Genomic_DNA"/>
</dbReference>
<dbReference type="FunFam" id="3.40.50.2300:FF:000001">
    <property type="entry name" value="DNA-binding response regulator PhoB"/>
    <property type="match status" value="1"/>
</dbReference>
<sequence length="229" mass="26336">MQILIVDDERSLVKGLKYTLEREGFEVYAAYDGQEALDFLRDSRVDIIILDLMLPKVDGLAVCRRIRQQGNKTPIIMLTAKGDDVDKIIGLELGADDYMAKPFNPRELVARIRAVLRRASTTAQTGKLKFGELHIDLDRRLVTVKGKTADLSVREFDLLITMARRSGFTFTREMLLEQVWGHDYFGDTRVVDVYIRRVREKIEPDPAHPRWIITRWGVGYAFEGEAHKQ</sequence>
<gene>
    <name evidence="12" type="primary">yycF</name>
    <name evidence="12" type="ORF">SSCH_1230005</name>
</gene>